<dbReference type="RefSeq" id="WP_343802363.1">
    <property type="nucleotide sequence ID" value="NZ_BAAADJ010000061.1"/>
</dbReference>
<dbReference type="InterPro" id="IPR038729">
    <property type="entry name" value="Rad50/SbcC_AAA"/>
</dbReference>
<evidence type="ECO:0000313" key="7">
    <source>
        <dbReference type="Proteomes" id="UP001500782"/>
    </source>
</evidence>
<evidence type="ECO:0000259" key="5">
    <source>
        <dbReference type="Pfam" id="PF13476"/>
    </source>
</evidence>
<dbReference type="Pfam" id="PF13476">
    <property type="entry name" value="AAA_23"/>
    <property type="match status" value="1"/>
</dbReference>
<organism evidence="6 7">
    <name type="scientific">Bacillus carboniphilus</name>
    <dbReference type="NCBI Taxonomy" id="86663"/>
    <lineage>
        <taxon>Bacteria</taxon>
        <taxon>Bacillati</taxon>
        <taxon>Bacillota</taxon>
        <taxon>Bacilli</taxon>
        <taxon>Bacillales</taxon>
        <taxon>Bacillaceae</taxon>
        <taxon>Bacillus</taxon>
    </lineage>
</organism>
<feature type="coiled-coil region" evidence="4">
    <location>
        <begin position="689"/>
        <end position="751"/>
    </location>
</feature>
<evidence type="ECO:0000256" key="3">
    <source>
        <dbReference type="ARBA" id="ARBA00013368"/>
    </source>
</evidence>
<feature type="coiled-coil region" evidence="4">
    <location>
        <begin position="813"/>
        <end position="840"/>
    </location>
</feature>
<protein>
    <recommendedName>
        <fullName evidence="3">Nuclease SbcCD subunit C</fullName>
    </recommendedName>
</protein>
<keyword evidence="4" id="KW-0175">Coiled coil</keyword>
<dbReference type="EMBL" id="BAAADJ010000061">
    <property type="protein sequence ID" value="GAA0342811.1"/>
    <property type="molecule type" value="Genomic_DNA"/>
</dbReference>
<dbReference type="InterPro" id="IPR027417">
    <property type="entry name" value="P-loop_NTPase"/>
</dbReference>
<evidence type="ECO:0000256" key="4">
    <source>
        <dbReference type="SAM" id="Coils"/>
    </source>
</evidence>
<dbReference type="Proteomes" id="UP001500782">
    <property type="component" value="Unassembled WGS sequence"/>
</dbReference>
<sequence length="1049" mass="121766">MRPLILTMQAFGPYAGQEIIDFNVLQDKRMFLISGKTGAGKTTIFDGISFALYGKASGEDRNGPELRSHFADDDCQTEVSLTFLLRQKKYFILRSPQQEKKKARGDGFTTVGAKAELYEIKEDGSQTLLASNVRDVDEKIKEIIQMDFHQFKQILMIPQGEFRKLLTSDSKDKEVIMQRLFHTEVFKRIEERLKEKAQEWKQKIQASLTERNQWLHDINVVMLEELKDELQHNELHYERVYDLLDKEINLMGEKLEEQKKEVVKKQTERDRLRDELLKAEQIVKHFENKALLEKQKQQLENKKEQIKTLESSIENARKAERLFKQEQVCHRLKKELDQVKGAKDAQNKLKEEASQKMRDLVIRLEVLKEIEPHRKKLASELLQLEALKKDMESLHSVQEKATSLEKQKKSLLSDKKNLEDLLLKEKEKWAADQRLEKELHEKQLSVIELKDELKIAEETLKKLEQVQKHQVNIQTVKSTALQKKVEVTQLETQYKNEGKQIEEIEQQWQNEQARILAHSLHDGAACPVCGSTEHPQKADMHEAFTFNPDTLKELKESRKQTESKLLVAQSEHSQLTNKWEHEQELANELIKELLVYNKEFSDEKLEHYLDDSRGKFQILQGKLKEYDAIKTEIASIQARIVKSQENVENLEAKQKQLAEKETEVSGRLIEAKTQLQYIQQSIPEDIKTFDEFKIKLQSLKEELQRMEQELEQTQKGYQDIKDIYSTTVGKLESLEQQIADIDKKLEVERNQFVQQLKDEGFENYAHYEQSKLTDDKLNENEKLVRSYWEELRSVTDRLKDLADLLLNVEVPNIDQLKSKWNEQENRLKEAQEQVNTLTYQLQRNVSVMEKVTDLSEHIRESENQYKIVGELADISKGQNTYRLSFERFVLAAFLDDILKVANGRLKNMTSGRYVLIRKSDRSKGNVQSGLELLVYDQYTGQERHVKTLSGGESFKASLALALGLADVVQQYAGGVSLETLFIDEGFGTLDPESLDQAIETLFELQGNGRLVGIISHVPELKERIDARLDIISSQTGSTTRFNIDAVVRG</sequence>
<dbReference type="PANTHER" id="PTHR32114:SF2">
    <property type="entry name" value="ABC TRANSPORTER ABCH.3"/>
    <property type="match status" value="1"/>
</dbReference>
<name>A0ABN0WNT2_9BACI</name>
<comment type="similarity">
    <text evidence="1">Belongs to the SMC family. SbcC subfamily.</text>
</comment>
<evidence type="ECO:0000256" key="2">
    <source>
        <dbReference type="ARBA" id="ARBA00011322"/>
    </source>
</evidence>
<feature type="coiled-coil region" evidence="4">
    <location>
        <begin position="241"/>
        <end position="514"/>
    </location>
</feature>
<dbReference type="Pfam" id="PF13558">
    <property type="entry name" value="SbcC_Walker_B"/>
    <property type="match status" value="1"/>
</dbReference>
<evidence type="ECO:0000256" key="1">
    <source>
        <dbReference type="ARBA" id="ARBA00006930"/>
    </source>
</evidence>
<gene>
    <name evidence="6" type="ORF">GCM10008967_36580</name>
</gene>
<keyword evidence="7" id="KW-1185">Reference proteome</keyword>
<dbReference type="SUPFAM" id="SSF57997">
    <property type="entry name" value="Tropomyosin"/>
    <property type="match status" value="1"/>
</dbReference>
<dbReference type="PANTHER" id="PTHR32114">
    <property type="entry name" value="ABC TRANSPORTER ABCH.3"/>
    <property type="match status" value="1"/>
</dbReference>
<proteinExistence type="inferred from homology"/>
<reference evidence="6 7" key="1">
    <citation type="journal article" date="2019" name="Int. J. Syst. Evol. Microbiol.">
        <title>The Global Catalogue of Microorganisms (GCM) 10K type strain sequencing project: providing services to taxonomists for standard genome sequencing and annotation.</title>
        <authorList>
            <consortium name="The Broad Institute Genomics Platform"/>
            <consortium name="The Broad Institute Genome Sequencing Center for Infectious Disease"/>
            <person name="Wu L."/>
            <person name="Ma J."/>
        </authorList>
    </citation>
    <scope>NUCLEOTIDE SEQUENCE [LARGE SCALE GENOMIC DNA]</scope>
    <source>
        <strain evidence="6 7">JCM 9731</strain>
    </source>
</reference>
<dbReference type="Gene3D" id="1.10.287.1490">
    <property type="match status" value="1"/>
</dbReference>
<comment type="caution">
    <text evidence="6">The sequence shown here is derived from an EMBL/GenBank/DDBJ whole genome shotgun (WGS) entry which is preliminary data.</text>
</comment>
<dbReference type="SUPFAM" id="SSF52540">
    <property type="entry name" value="P-loop containing nucleoside triphosphate hydrolases"/>
    <property type="match status" value="2"/>
</dbReference>
<comment type="subunit">
    <text evidence="2">Heterodimer of SbcC and SbcD.</text>
</comment>
<feature type="domain" description="Rad50/SbcC-type AAA" evidence="5">
    <location>
        <begin position="6"/>
        <end position="213"/>
    </location>
</feature>
<dbReference type="Gene3D" id="3.40.50.300">
    <property type="entry name" value="P-loop containing nucleotide triphosphate hydrolases"/>
    <property type="match status" value="2"/>
</dbReference>
<evidence type="ECO:0000313" key="6">
    <source>
        <dbReference type="EMBL" id="GAA0342811.1"/>
    </source>
</evidence>
<accession>A0ABN0WNT2</accession>
<feature type="coiled-coil region" evidence="4">
    <location>
        <begin position="626"/>
        <end position="663"/>
    </location>
</feature>